<feature type="chain" id="PRO_5025514606" description="Glucanase" evidence="10">
    <location>
        <begin position="19"/>
        <end position="419"/>
    </location>
</feature>
<dbReference type="PANTHER" id="PTHR33753:SF1">
    <property type="entry name" value="ENDO-BETA-1,4-GLUCANASE CELB"/>
    <property type="match status" value="1"/>
</dbReference>
<dbReference type="PRINTS" id="PR00734">
    <property type="entry name" value="GLHYDRLASE7"/>
</dbReference>
<sequence>MAASFALVTSLLFGAATAQGLGTTAEVHPKVSTWKCTTAGGCTEQKSALVLDSASHWIHQKDDQSKGCGNWGSAADPTACPDVETCAKNCIMEGISDYSQNGVRTQGGNVLLDLYNPAGSVASPRIYLLAPNEKEYELLKLTNQEFTFDVDASKLPCGMNGALYLSEMEATGGQSTLNPGGAAYGTGYCDAQCYTTPWVNGVGNINGSGICCNELDIWEANRAATQLAPHTCSKPGVYQCTGTECGATGVCDKNGCGNNPYGVGEKGYYGPGLKVDTSKPFTVVTQFPATNGTLTHIVRKYVQNGVVIENAALNVTGPIDDRYCAAHGATAFMNTGAMKGMGQSLDRGMVLAMSIWWDDGGFMNWLDSGNAGPCNATEGDPKVVTTIEKAPTVTFSQIKWGDIGSTFKSNSSVERRFIA</sequence>
<protein>
    <recommendedName>
        <fullName evidence="9">Glucanase</fullName>
        <ecNumber evidence="9">3.2.1.-</ecNumber>
    </recommendedName>
</protein>
<name>A0A6A6T6D0_9PLEO</name>
<dbReference type="Pfam" id="PF00840">
    <property type="entry name" value="Glyco_hydro_7"/>
    <property type="match status" value="1"/>
</dbReference>
<evidence type="ECO:0000256" key="10">
    <source>
        <dbReference type="SAM" id="SignalP"/>
    </source>
</evidence>
<accession>A0A6A6T6D0</accession>
<gene>
    <name evidence="11" type="ORF">K491DRAFT_600010</name>
</gene>
<evidence type="ECO:0000256" key="1">
    <source>
        <dbReference type="ARBA" id="ARBA00000966"/>
    </source>
</evidence>
<comment type="catalytic activity">
    <reaction evidence="1">
        <text>Endohydrolysis of (1-&gt;4)-beta-D-glucosidic linkages in cellulose, lichenin and cereal beta-D-glucans.</text>
        <dbReference type="EC" id="3.2.1.4"/>
    </reaction>
</comment>
<evidence type="ECO:0000256" key="2">
    <source>
        <dbReference type="ARBA" id="ARBA00006044"/>
    </source>
</evidence>
<organism evidence="11 12">
    <name type="scientific">Lophiostoma macrostomum CBS 122681</name>
    <dbReference type="NCBI Taxonomy" id="1314788"/>
    <lineage>
        <taxon>Eukaryota</taxon>
        <taxon>Fungi</taxon>
        <taxon>Dikarya</taxon>
        <taxon>Ascomycota</taxon>
        <taxon>Pezizomycotina</taxon>
        <taxon>Dothideomycetes</taxon>
        <taxon>Pleosporomycetidae</taxon>
        <taxon>Pleosporales</taxon>
        <taxon>Lophiostomataceae</taxon>
        <taxon>Lophiostoma</taxon>
    </lineage>
</organism>
<evidence type="ECO:0000313" key="11">
    <source>
        <dbReference type="EMBL" id="KAF2654857.1"/>
    </source>
</evidence>
<keyword evidence="10" id="KW-0732">Signal</keyword>
<dbReference type="SUPFAM" id="SSF49899">
    <property type="entry name" value="Concanavalin A-like lectins/glucanases"/>
    <property type="match status" value="1"/>
</dbReference>
<reference evidence="11" key="1">
    <citation type="journal article" date="2020" name="Stud. Mycol.">
        <title>101 Dothideomycetes genomes: a test case for predicting lifestyles and emergence of pathogens.</title>
        <authorList>
            <person name="Haridas S."/>
            <person name="Albert R."/>
            <person name="Binder M."/>
            <person name="Bloem J."/>
            <person name="Labutti K."/>
            <person name="Salamov A."/>
            <person name="Andreopoulos B."/>
            <person name="Baker S."/>
            <person name="Barry K."/>
            <person name="Bills G."/>
            <person name="Bluhm B."/>
            <person name="Cannon C."/>
            <person name="Castanera R."/>
            <person name="Culley D."/>
            <person name="Daum C."/>
            <person name="Ezra D."/>
            <person name="Gonzalez J."/>
            <person name="Henrissat B."/>
            <person name="Kuo A."/>
            <person name="Liang C."/>
            <person name="Lipzen A."/>
            <person name="Lutzoni F."/>
            <person name="Magnuson J."/>
            <person name="Mondo S."/>
            <person name="Nolan M."/>
            <person name="Ohm R."/>
            <person name="Pangilinan J."/>
            <person name="Park H.-J."/>
            <person name="Ramirez L."/>
            <person name="Alfaro M."/>
            <person name="Sun H."/>
            <person name="Tritt A."/>
            <person name="Yoshinaga Y."/>
            <person name="Zwiers L.-H."/>
            <person name="Turgeon B."/>
            <person name="Goodwin S."/>
            <person name="Spatafora J."/>
            <person name="Crous P."/>
            <person name="Grigoriev I."/>
        </authorList>
    </citation>
    <scope>NUCLEOTIDE SEQUENCE</scope>
    <source>
        <strain evidence="11">CBS 122681</strain>
    </source>
</reference>
<dbReference type="GO" id="GO:0008810">
    <property type="term" value="F:cellulase activity"/>
    <property type="evidence" value="ECO:0007669"/>
    <property type="project" value="UniProtKB-EC"/>
</dbReference>
<evidence type="ECO:0000256" key="9">
    <source>
        <dbReference type="RuleBase" id="RU361164"/>
    </source>
</evidence>
<dbReference type="Proteomes" id="UP000799324">
    <property type="component" value="Unassembled WGS sequence"/>
</dbReference>
<keyword evidence="5" id="KW-0325">Glycoprotein</keyword>
<dbReference type="PANTHER" id="PTHR33753">
    <property type="entry name" value="1,4-BETA-D-GLUCAN CELLOBIOHYDROLASE B"/>
    <property type="match status" value="1"/>
</dbReference>
<evidence type="ECO:0000256" key="8">
    <source>
        <dbReference type="ARBA" id="ARBA00023326"/>
    </source>
</evidence>
<evidence type="ECO:0000256" key="4">
    <source>
        <dbReference type="ARBA" id="ARBA00023001"/>
    </source>
</evidence>
<evidence type="ECO:0000256" key="7">
    <source>
        <dbReference type="ARBA" id="ARBA00023295"/>
    </source>
</evidence>
<dbReference type="OrthoDB" id="412382at2759"/>
<feature type="signal peptide" evidence="10">
    <location>
        <begin position="1"/>
        <end position="18"/>
    </location>
</feature>
<proteinExistence type="inferred from homology"/>
<keyword evidence="7 9" id="KW-0326">Glycosidase</keyword>
<keyword evidence="3 9" id="KW-0378">Hydrolase</keyword>
<evidence type="ECO:0000256" key="6">
    <source>
        <dbReference type="ARBA" id="ARBA00023277"/>
    </source>
</evidence>
<dbReference type="InterPro" id="IPR013320">
    <property type="entry name" value="ConA-like_dom_sf"/>
</dbReference>
<evidence type="ECO:0000256" key="5">
    <source>
        <dbReference type="ARBA" id="ARBA00023180"/>
    </source>
</evidence>
<keyword evidence="4 9" id="KW-0136">Cellulose degradation</keyword>
<dbReference type="AlphaFoldDB" id="A0A6A6T6D0"/>
<dbReference type="InterPro" id="IPR001722">
    <property type="entry name" value="Glyco_hydro_7"/>
</dbReference>
<keyword evidence="8 9" id="KW-0624">Polysaccharide degradation</keyword>
<evidence type="ECO:0000313" key="12">
    <source>
        <dbReference type="Proteomes" id="UP000799324"/>
    </source>
</evidence>
<comment type="similarity">
    <text evidence="2 9">Belongs to the glycosyl hydrolase 7 (cellulase C) family.</text>
</comment>
<dbReference type="Gene3D" id="2.70.100.10">
    <property type="entry name" value="Glycoside hydrolase, family 7, domain"/>
    <property type="match status" value="1"/>
</dbReference>
<dbReference type="GO" id="GO:0030245">
    <property type="term" value="P:cellulose catabolic process"/>
    <property type="evidence" value="ECO:0007669"/>
    <property type="project" value="UniProtKB-KW"/>
</dbReference>
<dbReference type="InterPro" id="IPR037019">
    <property type="entry name" value="Glyco_hydro_7_sf"/>
</dbReference>
<dbReference type="EC" id="3.2.1.-" evidence="9"/>
<evidence type="ECO:0000256" key="3">
    <source>
        <dbReference type="ARBA" id="ARBA00022801"/>
    </source>
</evidence>
<keyword evidence="6" id="KW-0119">Carbohydrate metabolism</keyword>
<dbReference type="CDD" id="cd07999">
    <property type="entry name" value="GH7_CBH_EG"/>
    <property type="match status" value="1"/>
</dbReference>
<keyword evidence="12" id="KW-1185">Reference proteome</keyword>
<dbReference type="EMBL" id="MU004357">
    <property type="protein sequence ID" value="KAF2654857.1"/>
    <property type="molecule type" value="Genomic_DNA"/>
</dbReference>